<protein>
    <submittedName>
        <fullName evidence="5">NOC2 like nucleolar associated transcriptional repressor</fullName>
    </submittedName>
</protein>
<evidence type="ECO:0000256" key="4">
    <source>
        <dbReference type="SAM" id="MobiDB-lite"/>
    </source>
</evidence>
<dbReference type="Proteomes" id="UP000593571">
    <property type="component" value="Unassembled WGS sequence"/>
</dbReference>
<comment type="subcellular location">
    <subcellularLocation>
        <location evidence="1">Nucleus</location>
    </subcellularLocation>
</comment>
<dbReference type="InterPro" id="IPR005343">
    <property type="entry name" value="Noc2"/>
</dbReference>
<evidence type="ECO:0000313" key="6">
    <source>
        <dbReference type="Proteomes" id="UP000593571"/>
    </source>
</evidence>
<keyword evidence="3" id="KW-0539">Nucleus</keyword>
<dbReference type="GO" id="GO:0003714">
    <property type="term" value="F:transcription corepressor activity"/>
    <property type="evidence" value="ECO:0007669"/>
    <property type="project" value="TreeGrafter"/>
</dbReference>
<evidence type="ECO:0000256" key="3">
    <source>
        <dbReference type="ARBA" id="ARBA00023242"/>
    </source>
</evidence>
<dbReference type="EMBL" id="JACASE010000001">
    <property type="protein sequence ID" value="KAF6506876.1"/>
    <property type="molecule type" value="Genomic_DNA"/>
</dbReference>
<dbReference type="PANTHER" id="PTHR12687:SF4">
    <property type="entry name" value="NUCLEOLAR COMPLEX PROTEIN 2 HOMOLOG"/>
    <property type="match status" value="1"/>
</dbReference>
<comment type="caution">
    <text evidence="5">The sequence shown here is derived from an EMBL/GenBank/DDBJ whole genome shotgun (WGS) entry which is preliminary data.</text>
</comment>
<evidence type="ECO:0000313" key="5">
    <source>
        <dbReference type="EMBL" id="KAF6506876.1"/>
    </source>
</evidence>
<evidence type="ECO:0000256" key="2">
    <source>
        <dbReference type="ARBA" id="ARBA00005907"/>
    </source>
</evidence>
<reference evidence="5 6" key="1">
    <citation type="journal article" date="2020" name="Nature">
        <title>Six reference-quality genomes reveal evolution of bat adaptations.</title>
        <authorList>
            <person name="Jebb D."/>
            <person name="Huang Z."/>
            <person name="Pippel M."/>
            <person name="Hughes G.M."/>
            <person name="Lavrichenko K."/>
            <person name="Devanna P."/>
            <person name="Winkler S."/>
            <person name="Jermiin L.S."/>
            <person name="Skirmuntt E.C."/>
            <person name="Katzourakis A."/>
            <person name="Burkitt-Gray L."/>
            <person name="Ray D.A."/>
            <person name="Sullivan K.A.M."/>
            <person name="Roscito J.G."/>
            <person name="Kirilenko B.M."/>
            <person name="Davalos L.M."/>
            <person name="Corthals A.P."/>
            <person name="Power M.L."/>
            <person name="Jones G."/>
            <person name="Ransome R.D."/>
            <person name="Dechmann D.K.N."/>
            <person name="Locatelli A.G."/>
            <person name="Puechmaille S.J."/>
            <person name="Fedrigo O."/>
            <person name="Jarvis E.D."/>
            <person name="Hiller M."/>
            <person name="Vernes S.C."/>
            <person name="Myers E.W."/>
            <person name="Teeling E.C."/>
        </authorList>
    </citation>
    <scope>NUCLEOTIDE SEQUENCE [LARGE SCALE GENOMIC DNA]</scope>
    <source>
        <strain evidence="5">MRouAeg1</strain>
        <tissue evidence="5">Muscle</tissue>
    </source>
</reference>
<dbReference type="Pfam" id="PF03715">
    <property type="entry name" value="Noc2"/>
    <property type="match status" value="1"/>
</dbReference>
<dbReference type="PANTHER" id="PTHR12687">
    <property type="entry name" value="NUCLEOLAR COMPLEX 2 AND RAD4-RELATED"/>
    <property type="match status" value="1"/>
</dbReference>
<dbReference type="GO" id="GO:0042273">
    <property type="term" value="P:ribosomal large subunit biogenesis"/>
    <property type="evidence" value="ECO:0007669"/>
    <property type="project" value="TreeGrafter"/>
</dbReference>
<dbReference type="GO" id="GO:0042393">
    <property type="term" value="F:histone binding"/>
    <property type="evidence" value="ECO:0007669"/>
    <property type="project" value="TreeGrafter"/>
</dbReference>
<sequence length="248" mass="27957">MGLDGSGPRSLPRPWMPPTTAPSVSLLSGPLRSSQDGLVEQLYDLTLEYLHSQAHSVAFPELALPAVLQLKSFLRECKVANYCRQVRQLLEKVQDNADYICSRRQRASFSVSSLQAVDAWEKQTREQGTPLTKYYSQWRKLRDREIQLEISGKERLEDVDFPEIKRRKLGERKDEDRVEFKDLFDLDSDEDGTGALSARGGATRHGSWSWGRGRRPCKVILDLQQPEGPPLPPGLPFAAPSLAPLCLL</sequence>
<evidence type="ECO:0000256" key="1">
    <source>
        <dbReference type="ARBA" id="ARBA00004123"/>
    </source>
</evidence>
<name>A0A7J8KDC8_ROUAE</name>
<comment type="similarity">
    <text evidence="2">Belongs to the NOC2 family.</text>
</comment>
<dbReference type="GO" id="GO:0005654">
    <property type="term" value="C:nucleoplasm"/>
    <property type="evidence" value="ECO:0007669"/>
    <property type="project" value="TreeGrafter"/>
</dbReference>
<dbReference type="GO" id="GO:0000122">
    <property type="term" value="P:negative regulation of transcription by RNA polymerase II"/>
    <property type="evidence" value="ECO:0007669"/>
    <property type="project" value="TreeGrafter"/>
</dbReference>
<dbReference type="GO" id="GO:0030690">
    <property type="term" value="C:Noc1p-Noc2p complex"/>
    <property type="evidence" value="ECO:0007669"/>
    <property type="project" value="TreeGrafter"/>
</dbReference>
<gene>
    <name evidence="5" type="ORF">HJG63_014243</name>
</gene>
<organism evidence="5 6">
    <name type="scientific">Rousettus aegyptiacus</name>
    <name type="common">Egyptian fruit bat</name>
    <name type="synonym">Pteropus aegyptiacus</name>
    <dbReference type="NCBI Taxonomy" id="9407"/>
    <lineage>
        <taxon>Eukaryota</taxon>
        <taxon>Metazoa</taxon>
        <taxon>Chordata</taxon>
        <taxon>Craniata</taxon>
        <taxon>Vertebrata</taxon>
        <taxon>Euteleostomi</taxon>
        <taxon>Mammalia</taxon>
        <taxon>Eutheria</taxon>
        <taxon>Laurasiatheria</taxon>
        <taxon>Chiroptera</taxon>
        <taxon>Yinpterochiroptera</taxon>
        <taxon>Pteropodoidea</taxon>
        <taxon>Pteropodidae</taxon>
        <taxon>Rousettinae</taxon>
        <taxon>Rousettus</taxon>
    </lineage>
</organism>
<dbReference type="GO" id="GO:0005730">
    <property type="term" value="C:nucleolus"/>
    <property type="evidence" value="ECO:0007669"/>
    <property type="project" value="TreeGrafter"/>
</dbReference>
<keyword evidence="6" id="KW-1185">Reference proteome</keyword>
<dbReference type="GO" id="GO:0030691">
    <property type="term" value="C:Noc2p-Noc3p complex"/>
    <property type="evidence" value="ECO:0007669"/>
    <property type="project" value="TreeGrafter"/>
</dbReference>
<proteinExistence type="inferred from homology"/>
<accession>A0A7J8KDC8</accession>
<dbReference type="AlphaFoldDB" id="A0A7J8KDC8"/>
<feature type="region of interest" description="Disordered" evidence="4">
    <location>
        <begin position="191"/>
        <end position="213"/>
    </location>
</feature>